<evidence type="ECO:0000313" key="3">
    <source>
        <dbReference type="Proteomes" id="UP000054007"/>
    </source>
</evidence>
<sequence>MSSGSRLSSLSIRQITTAETLALRHAVLWPNQPIEKVRLPEDDTPMAWHFGAFVNDADADPAAVISLFLENTSPLGMDTHGHPYARFRKFACATNMQGQGIGSLLLQYAIDFSKSLDIDGWESVKGIWCDARLETASWYEKRGMQRFGEDFYKSVGDERIEYVRMCKSFP</sequence>
<name>A0A0D7BHW9_9AGAR</name>
<dbReference type="GO" id="GO:0016747">
    <property type="term" value="F:acyltransferase activity, transferring groups other than amino-acyl groups"/>
    <property type="evidence" value="ECO:0007669"/>
    <property type="project" value="InterPro"/>
</dbReference>
<dbReference type="PROSITE" id="PS51186">
    <property type="entry name" value="GNAT"/>
    <property type="match status" value="1"/>
</dbReference>
<evidence type="ECO:0000313" key="2">
    <source>
        <dbReference type="EMBL" id="KIY69810.1"/>
    </source>
</evidence>
<protein>
    <recommendedName>
        <fullName evidence="1">N-acetyltransferase domain-containing protein</fullName>
    </recommendedName>
</protein>
<dbReference type="Gene3D" id="3.40.630.30">
    <property type="match status" value="1"/>
</dbReference>
<keyword evidence="3" id="KW-1185">Reference proteome</keyword>
<dbReference type="EMBL" id="KN880478">
    <property type="protein sequence ID" value="KIY69810.1"/>
    <property type="molecule type" value="Genomic_DNA"/>
</dbReference>
<dbReference type="SUPFAM" id="SSF55729">
    <property type="entry name" value="Acyl-CoA N-acyltransferases (Nat)"/>
    <property type="match status" value="1"/>
</dbReference>
<dbReference type="Pfam" id="PF00583">
    <property type="entry name" value="Acetyltransf_1"/>
    <property type="match status" value="1"/>
</dbReference>
<reference evidence="2 3" key="1">
    <citation type="journal article" date="2015" name="Fungal Genet. Biol.">
        <title>Evolution of novel wood decay mechanisms in Agaricales revealed by the genome sequences of Fistulina hepatica and Cylindrobasidium torrendii.</title>
        <authorList>
            <person name="Floudas D."/>
            <person name="Held B.W."/>
            <person name="Riley R."/>
            <person name="Nagy L.G."/>
            <person name="Koehler G."/>
            <person name="Ransdell A.S."/>
            <person name="Younus H."/>
            <person name="Chow J."/>
            <person name="Chiniquy J."/>
            <person name="Lipzen A."/>
            <person name="Tritt A."/>
            <person name="Sun H."/>
            <person name="Haridas S."/>
            <person name="LaButti K."/>
            <person name="Ohm R.A."/>
            <person name="Kues U."/>
            <person name="Blanchette R.A."/>
            <person name="Grigoriev I.V."/>
            <person name="Minto R.E."/>
            <person name="Hibbett D.S."/>
        </authorList>
    </citation>
    <scope>NUCLEOTIDE SEQUENCE [LARGE SCALE GENOMIC DNA]</scope>
    <source>
        <strain evidence="2 3">FP15055 ss-10</strain>
    </source>
</reference>
<organism evidence="2 3">
    <name type="scientific">Cylindrobasidium torrendii FP15055 ss-10</name>
    <dbReference type="NCBI Taxonomy" id="1314674"/>
    <lineage>
        <taxon>Eukaryota</taxon>
        <taxon>Fungi</taxon>
        <taxon>Dikarya</taxon>
        <taxon>Basidiomycota</taxon>
        <taxon>Agaricomycotina</taxon>
        <taxon>Agaricomycetes</taxon>
        <taxon>Agaricomycetidae</taxon>
        <taxon>Agaricales</taxon>
        <taxon>Marasmiineae</taxon>
        <taxon>Physalacriaceae</taxon>
        <taxon>Cylindrobasidium</taxon>
    </lineage>
</organism>
<gene>
    <name evidence="2" type="ORF">CYLTODRAFT_393090</name>
</gene>
<proteinExistence type="predicted"/>
<feature type="domain" description="N-acetyltransferase" evidence="1">
    <location>
        <begin position="10"/>
        <end position="170"/>
    </location>
</feature>
<accession>A0A0D7BHW9</accession>
<dbReference type="AlphaFoldDB" id="A0A0D7BHW9"/>
<dbReference type="InterPro" id="IPR000182">
    <property type="entry name" value="GNAT_dom"/>
</dbReference>
<dbReference type="InterPro" id="IPR016181">
    <property type="entry name" value="Acyl_CoA_acyltransferase"/>
</dbReference>
<evidence type="ECO:0000259" key="1">
    <source>
        <dbReference type="PROSITE" id="PS51186"/>
    </source>
</evidence>
<dbReference type="Proteomes" id="UP000054007">
    <property type="component" value="Unassembled WGS sequence"/>
</dbReference>
<dbReference type="OrthoDB" id="410198at2759"/>
<dbReference type="CDD" id="cd04301">
    <property type="entry name" value="NAT_SF"/>
    <property type="match status" value="1"/>
</dbReference>